<feature type="region of interest" description="Disordered" evidence="1">
    <location>
        <begin position="716"/>
        <end position="745"/>
    </location>
</feature>
<organism evidence="2 3">
    <name type="scientific">Dictyostelium purpureum</name>
    <name type="common">Slime mold</name>
    <dbReference type="NCBI Taxonomy" id="5786"/>
    <lineage>
        <taxon>Eukaryota</taxon>
        <taxon>Amoebozoa</taxon>
        <taxon>Evosea</taxon>
        <taxon>Eumycetozoa</taxon>
        <taxon>Dictyostelia</taxon>
        <taxon>Dictyosteliales</taxon>
        <taxon>Dictyosteliaceae</taxon>
        <taxon>Dictyostelium</taxon>
    </lineage>
</organism>
<feature type="compositionally biased region" description="Low complexity" evidence="1">
    <location>
        <begin position="625"/>
        <end position="638"/>
    </location>
</feature>
<feature type="compositionally biased region" description="Basic residues" evidence="1">
    <location>
        <begin position="249"/>
        <end position="263"/>
    </location>
</feature>
<feature type="compositionally biased region" description="Polar residues" evidence="1">
    <location>
        <begin position="266"/>
        <end position="277"/>
    </location>
</feature>
<feature type="compositionally biased region" description="Polar residues" evidence="1">
    <location>
        <begin position="605"/>
        <end position="623"/>
    </location>
</feature>
<dbReference type="RefSeq" id="XP_003286539.1">
    <property type="nucleotide sequence ID" value="XM_003286491.1"/>
</dbReference>
<dbReference type="EMBL" id="GL871013">
    <property type="protein sequence ID" value="EGC36896.1"/>
    <property type="molecule type" value="Genomic_DNA"/>
</dbReference>
<feature type="compositionally biased region" description="Low complexity" evidence="1">
    <location>
        <begin position="213"/>
        <end position="232"/>
    </location>
</feature>
<sequence>MVHRLNNILNNNNLDDEEIAINEIQDLKIISPSLRSPMATQNMNSFRFGNLNNNSNININSNNNNINNMSNKIQTDIMEEDILEIDDSQPSSPQKKFKSSTDEFETISNNNINNNKSLPQPISSVFNKNNFNFEMLNKKYQQQQQSSNSSWSVNNNNGNNNNNNNGNNKKDQEVINSENGESDSDSEYDDDDYEEDENDFEFSSKFDEMKGHPSSSPNNLLNSPPSNTSPNSKLQIYNYQQLYSPNNNHHNHSHLSPNGHHHVPTTPITSPKTNPGTPSRPFPTLDYKIKSESVKQNPDGTYSCPYPTCNKTIKGNKGNLSSHLRWHRRLDAEAGELRDSNPVDEGEEEFTTPIKPSQRGIQLRNQMIRYGLNLFRQDSQGKYLCFFDNCNLRMLTNFSRHIAKHERKNDRIKPDLVSLIPTSPYQPSNNMRRSHSSPSSPTTLSSNFSPLLIHNSLSSAAVTPICQSPLNQSSPFSPLQTSASPSITSSPIPNGSIGDHKNKRKLHVKISSPNPNSNGNHNSNNATILTPHSEPCTPTTHKINPFAQSPSFQSPISYIHKDGGIISITDNKSKGKVDSLIAGDNNLSILSSPQPSLLLSPSQSDFSAVPNSPTSPLRSSRYMNTPLSPLSQSTPSLTSSPIIINPMNSLGSTSNNLLPIPNTLTKDKDISLIDNNNKDSNNDDDKENNNSIFALTQLAKPILRNNDIQWEFRRGPLLNKSSPSSPTSPSTSPSSPFQPSIVPSYNPLMMKKNKGEEEFIAKSLLDLSHINHNDSD</sequence>
<dbReference type="VEuPathDB" id="AmoebaDB:DICPUDRAFT_97418"/>
<evidence type="ECO:0000313" key="3">
    <source>
        <dbReference type="Proteomes" id="UP000001064"/>
    </source>
</evidence>
<feature type="region of interest" description="Disordered" evidence="1">
    <location>
        <begin position="413"/>
        <end position="445"/>
    </location>
</feature>
<dbReference type="FunCoup" id="F0ZGJ5">
    <property type="interactions" value="398"/>
</dbReference>
<dbReference type="GeneID" id="10503955"/>
<feature type="compositionally biased region" description="Low complexity" evidence="1">
    <location>
        <begin position="141"/>
        <end position="167"/>
    </location>
</feature>
<feature type="region of interest" description="Disordered" evidence="1">
    <location>
        <begin position="86"/>
        <end position="123"/>
    </location>
</feature>
<dbReference type="AlphaFoldDB" id="F0ZGJ5"/>
<evidence type="ECO:0000313" key="2">
    <source>
        <dbReference type="EMBL" id="EGC36896.1"/>
    </source>
</evidence>
<dbReference type="KEGG" id="dpp:DICPUDRAFT_97418"/>
<feature type="region of interest" description="Disordered" evidence="1">
    <location>
        <begin position="508"/>
        <end position="527"/>
    </location>
</feature>
<gene>
    <name evidence="2" type="ORF">DICPUDRAFT_97418</name>
</gene>
<dbReference type="OMA" id="SWSVNNN"/>
<feature type="region of interest" description="Disordered" evidence="1">
    <location>
        <begin position="139"/>
        <end position="281"/>
    </location>
</feature>
<feature type="compositionally biased region" description="Low complexity" evidence="1">
    <location>
        <begin position="482"/>
        <end position="497"/>
    </location>
</feature>
<feature type="compositionally biased region" description="Polar residues" evidence="1">
    <location>
        <begin position="471"/>
        <end position="481"/>
    </location>
</feature>
<feature type="compositionally biased region" description="Low complexity" evidence="1">
    <location>
        <begin position="427"/>
        <end position="445"/>
    </location>
</feature>
<dbReference type="OrthoDB" id="21053at2759"/>
<name>F0ZGJ5_DICPU</name>
<keyword evidence="3" id="KW-1185">Reference proteome</keyword>
<protein>
    <submittedName>
        <fullName evidence="2">Uncharacterized protein</fullName>
    </submittedName>
</protein>
<feature type="region of interest" description="Disordered" evidence="1">
    <location>
        <begin position="599"/>
        <end position="638"/>
    </location>
</feature>
<feature type="compositionally biased region" description="Low complexity" evidence="1">
    <location>
        <begin position="511"/>
        <end position="525"/>
    </location>
</feature>
<evidence type="ECO:0000256" key="1">
    <source>
        <dbReference type="SAM" id="MobiDB-lite"/>
    </source>
</evidence>
<feature type="compositionally biased region" description="Basic and acidic residues" evidence="1">
    <location>
        <begin position="202"/>
        <end position="211"/>
    </location>
</feature>
<dbReference type="Gene3D" id="3.30.160.60">
    <property type="entry name" value="Classic Zinc Finger"/>
    <property type="match status" value="1"/>
</dbReference>
<accession>F0ZGJ5</accession>
<feature type="compositionally biased region" description="Polar residues" evidence="1">
    <location>
        <begin position="233"/>
        <end position="243"/>
    </location>
</feature>
<feature type="compositionally biased region" description="Acidic residues" evidence="1">
    <location>
        <begin position="180"/>
        <end position="200"/>
    </location>
</feature>
<reference evidence="3" key="1">
    <citation type="journal article" date="2011" name="Genome Biol.">
        <title>Comparative genomics of the social amoebae Dictyostelium discoideum and Dictyostelium purpureum.</title>
        <authorList>
            <consortium name="US DOE Joint Genome Institute (JGI-PGF)"/>
            <person name="Sucgang R."/>
            <person name="Kuo A."/>
            <person name="Tian X."/>
            <person name="Salerno W."/>
            <person name="Parikh A."/>
            <person name="Feasley C.L."/>
            <person name="Dalin E."/>
            <person name="Tu H."/>
            <person name="Huang E."/>
            <person name="Barry K."/>
            <person name="Lindquist E."/>
            <person name="Shapiro H."/>
            <person name="Bruce D."/>
            <person name="Schmutz J."/>
            <person name="Salamov A."/>
            <person name="Fey P."/>
            <person name="Gaudet P."/>
            <person name="Anjard C."/>
            <person name="Babu M.M."/>
            <person name="Basu S."/>
            <person name="Bushmanova Y."/>
            <person name="van der Wel H."/>
            <person name="Katoh-Kurasawa M."/>
            <person name="Dinh C."/>
            <person name="Coutinho P.M."/>
            <person name="Saito T."/>
            <person name="Elias M."/>
            <person name="Schaap P."/>
            <person name="Kay R.R."/>
            <person name="Henrissat B."/>
            <person name="Eichinger L."/>
            <person name="Rivero F."/>
            <person name="Putnam N.H."/>
            <person name="West C.M."/>
            <person name="Loomis W.F."/>
            <person name="Chisholm R.L."/>
            <person name="Shaulsky G."/>
            <person name="Strassmann J.E."/>
            <person name="Queller D.C."/>
            <person name="Kuspa A."/>
            <person name="Grigoriev I.V."/>
        </authorList>
    </citation>
    <scope>NUCLEOTIDE SEQUENCE [LARGE SCALE GENOMIC DNA]</scope>
    <source>
        <strain evidence="3">QSDP1</strain>
    </source>
</reference>
<feature type="region of interest" description="Disordered" evidence="1">
    <location>
        <begin position="471"/>
        <end position="500"/>
    </location>
</feature>
<dbReference type="eggNOG" id="ENOG502RE0M">
    <property type="taxonomic scope" value="Eukaryota"/>
</dbReference>
<dbReference type="STRING" id="5786.F0ZGJ5"/>
<dbReference type="InParanoid" id="F0ZGJ5"/>
<feature type="compositionally biased region" description="Low complexity" evidence="1">
    <location>
        <begin position="721"/>
        <end position="735"/>
    </location>
</feature>
<proteinExistence type="predicted"/>
<dbReference type="Proteomes" id="UP000001064">
    <property type="component" value="Unassembled WGS sequence"/>
</dbReference>